<comment type="caution">
    <text evidence="1">The sequence shown here is derived from an EMBL/GenBank/DDBJ whole genome shotgun (WGS) entry which is preliminary data.</text>
</comment>
<reference evidence="1 2" key="1">
    <citation type="journal article" date="2021" name="BMC Genomics">
        <title>Datura genome reveals duplications of psychoactive alkaloid biosynthetic genes and high mutation rate following tissue culture.</title>
        <authorList>
            <person name="Rajewski A."/>
            <person name="Carter-House D."/>
            <person name="Stajich J."/>
            <person name="Litt A."/>
        </authorList>
    </citation>
    <scope>NUCLEOTIDE SEQUENCE [LARGE SCALE GENOMIC DNA]</scope>
    <source>
        <strain evidence="1">AR-01</strain>
    </source>
</reference>
<dbReference type="Proteomes" id="UP000823775">
    <property type="component" value="Unassembled WGS sequence"/>
</dbReference>
<name>A0ABS8SSS4_DATST</name>
<sequence>MGCFHSTATKQFPGHEDPVVLASQTACADPFCVYGGYYEFNLSMFRRHVEQCGGIAKSSGKVCKRGRLVCHGMTWALSGHHSGIAAGRCGWATRQGVAKDLARRASSWRQIWAREAVGACTCWHACRPTPGTGSWAVSLCNRFLAPFLVVALAFEIQISLSRWGCHLHVCRHLCHVCFWYVEAVTSVGRPLVVNGQGWHVSINDSLCFRRIWGRKGRRAVRPK</sequence>
<accession>A0ABS8SSS4</accession>
<protein>
    <submittedName>
        <fullName evidence="1">Uncharacterized protein</fullName>
    </submittedName>
</protein>
<evidence type="ECO:0000313" key="2">
    <source>
        <dbReference type="Proteomes" id="UP000823775"/>
    </source>
</evidence>
<gene>
    <name evidence="1" type="ORF">HAX54_047708</name>
</gene>
<proteinExistence type="predicted"/>
<dbReference type="EMBL" id="JACEIK010000776">
    <property type="protein sequence ID" value="MCD7462074.1"/>
    <property type="molecule type" value="Genomic_DNA"/>
</dbReference>
<organism evidence="1 2">
    <name type="scientific">Datura stramonium</name>
    <name type="common">Jimsonweed</name>
    <name type="synonym">Common thornapple</name>
    <dbReference type="NCBI Taxonomy" id="4076"/>
    <lineage>
        <taxon>Eukaryota</taxon>
        <taxon>Viridiplantae</taxon>
        <taxon>Streptophyta</taxon>
        <taxon>Embryophyta</taxon>
        <taxon>Tracheophyta</taxon>
        <taxon>Spermatophyta</taxon>
        <taxon>Magnoliopsida</taxon>
        <taxon>eudicotyledons</taxon>
        <taxon>Gunneridae</taxon>
        <taxon>Pentapetalae</taxon>
        <taxon>asterids</taxon>
        <taxon>lamiids</taxon>
        <taxon>Solanales</taxon>
        <taxon>Solanaceae</taxon>
        <taxon>Solanoideae</taxon>
        <taxon>Datureae</taxon>
        <taxon>Datura</taxon>
    </lineage>
</organism>
<evidence type="ECO:0000313" key="1">
    <source>
        <dbReference type="EMBL" id="MCD7462074.1"/>
    </source>
</evidence>
<keyword evidence="2" id="KW-1185">Reference proteome</keyword>